<organism evidence="1 2">
    <name type="scientific">Nocardia acididurans</name>
    <dbReference type="NCBI Taxonomy" id="2802282"/>
    <lineage>
        <taxon>Bacteria</taxon>
        <taxon>Bacillati</taxon>
        <taxon>Actinomycetota</taxon>
        <taxon>Actinomycetes</taxon>
        <taxon>Mycobacteriales</taxon>
        <taxon>Nocardiaceae</taxon>
        <taxon>Nocardia</taxon>
    </lineage>
</organism>
<accession>A0ABS1LZ10</accession>
<dbReference type="SUPFAM" id="SSF54427">
    <property type="entry name" value="NTF2-like"/>
    <property type="match status" value="1"/>
</dbReference>
<dbReference type="RefSeq" id="WP_201943958.1">
    <property type="nucleotide sequence ID" value="NZ_JAERRJ010000002.1"/>
</dbReference>
<dbReference type="InterPro" id="IPR032710">
    <property type="entry name" value="NTF2-like_dom_sf"/>
</dbReference>
<sequence>MCAACKPSNADTVCTLYAAFLTGDIAHLRDCAPAEVTTFFERLSHWLVQDFTLLDLVGTGARVVAEVEVDLILPNGGRIIDQELHLWTFDADGQVIGFRHYGDTAKQHAADRGEDISGAAGERLVSSTGFGR</sequence>
<keyword evidence="2" id="KW-1185">Reference proteome</keyword>
<dbReference type="EMBL" id="JAERRJ010000002">
    <property type="protein sequence ID" value="MBL1073653.1"/>
    <property type="molecule type" value="Genomic_DNA"/>
</dbReference>
<evidence type="ECO:0008006" key="3">
    <source>
        <dbReference type="Google" id="ProtNLM"/>
    </source>
</evidence>
<protein>
    <recommendedName>
        <fullName evidence="3">SnoaL-like domain-containing protein</fullName>
    </recommendedName>
</protein>
<reference evidence="1 2" key="1">
    <citation type="submission" date="2021-01" db="EMBL/GenBank/DDBJ databases">
        <title>WGS of actinomycetes isolated from Thailand.</title>
        <authorList>
            <person name="Thawai C."/>
        </authorList>
    </citation>
    <scope>NUCLEOTIDE SEQUENCE [LARGE SCALE GENOMIC DNA]</scope>
    <source>
        <strain evidence="1 2">LPG 2</strain>
    </source>
</reference>
<name>A0ABS1LZ10_9NOCA</name>
<evidence type="ECO:0000313" key="1">
    <source>
        <dbReference type="EMBL" id="MBL1073653.1"/>
    </source>
</evidence>
<dbReference type="Gene3D" id="3.10.450.50">
    <property type="match status" value="1"/>
</dbReference>
<comment type="caution">
    <text evidence="1">The sequence shown here is derived from an EMBL/GenBank/DDBJ whole genome shotgun (WGS) entry which is preliminary data.</text>
</comment>
<gene>
    <name evidence="1" type="ORF">JK358_04535</name>
</gene>
<dbReference type="Proteomes" id="UP000602198">
    <property type="component" value="Unassembled WGS sequence"/>
</dbReference>
<proteinExistence type="predicted"/>
<evidence type="ECO:0000313" key="2">
    <source>
        <dbReference type="Proteomes" id="UP000602198"/>
    </source>
</evidence>